<keyword evidence="4" id="KW-0472">Membrane</keyword>
<dbReference type="PANTHER" id="PTHR24373">
    <property type="entry name" value="SLIT RELATED LEUCINE-RICH REPEAT NEURONAL PROTEIN"/>
    <property type="match status" value="1"/>
</dbReference>
<dbReference type="EMBL" id="CAMXCT020006530">
    <property type="protein sequence ID" value="CAL1168786.1"/>
    <property type="molecule type" value="Genomic_DNA"/>
</dbReference>
<keyword evidence="4" id="KW-0812">Transmembrane</keyword>
<keyword evidence="4" id="KW-1133">Transmembrane helix</keyword>
<evidence type="ECO:0000256" key="4">
    <source>
        <dbReference type="SAM" id="Phobius"/>
    </source>
</evidence>
<dbReference type="GO" id="GO:0005615">
    <property type="term" value="C:extracellular space"/>
    <property type="evidence" value="ECO:0007669"/>
    <property type="project" value="TreeGrafter"/>
</dbReference>
<dbReference type="SMART" id="SM00369">
    <property type="entry name" value="LRR_TYP"/>
    <property type="match status" value="19"/>
</dbReference>
<organism evidence="5">
    <name type="scientific">Cladocopium goreaui</name>
    <dbReference type="NCBI Taxonomy" id="2562237"/>
    <lineage>
        <taxon>Eukaryota</taxon>
        <taxon>Sar</taxon>
        <taxon>Alveolata</taxon>
        <taxon>Dinophyceae</taxon>
        <taxon>Suessiales</taxon>
        <taxon>Symbiodiniaceae</taxon>
        <taxon>Cladocopium</taxon>
    </lineage>
</organism>
<dbReference type="AlphaFoldDB" id="A0A9P1DSG3"/>
<feature type="transmembrane region" description="Helical" evidence="4">
    <location>
        <begin position="796"/>
        <end position="817"/>
    </location>
</feature>
<dbReference type="PANTHER" id="PTHR24373:SF383">
    <property type="entry name" value="LEUCINE-RICH REPEAT-CONTAINING PROTEIN 15-LIKE"/>
    <property type="match status" value="1"/>
</dbReference>
<name>A0A9P1DSG3_9DINO</name>
<evidence type="ECO:0000313" key="5">
    <source>
        <dbReference type="EMBL" id="CAI4015411.1"/>
    </source>
</evidence>
<dbReference type="Gene3D" id="3.80.10.10">
    <property type="entry name" value="Ribonuclease Inhibitor"/>
    <property type="match status" value="4"/>
</dbReference>
<dbReference type="SMART" id="SM00364">
    <property type="entry name" value="LRR_BAC"/>
    <property type="match status" value="14"/>
</dbReference>
<reference evidence="5" key="1">
    <citation type="submission" date="2022-10" db="EMBL/GenBank/DDBJ databases">
        <authorList>
            <person name="Chen Y."/>
            <person name="Dougan E. K."/>
            <person name="Chan C."/>
            <person name="Rhodes N."/>
            <person name="Thang M."/>
        </authorList>
    </citation>
    <scope>NUCLEOTIDE SEQUENCE</scope>
</reference>
<evidence type="ECO:0000313" key="6">
    <source>
        <dbReference type="EMBL" id="CAL4802723.1"/>
    </source>
</evidence>
<protein>
    <submittedName>
        <fullName evidence="5">Uncharacterized protein</fullName>
    </submittedName>
</protein>
<keyword evidence="7" id="KW-1185">Reference proteome</keyword>
<dbReference type="InterPro" id="IPR001611">
    <property type="entry name" value="Leu-rich_rpt"/>
</dbReference>
<gene>
    <name evidence="5" type="ORF">C1SCF055_LOCUS40241</name>
</gene>
<keyword evidence="2" id="KW-0732">Signal</keyword>
<dbReference type="InterPro" id="IPR003591">
    <property type="entry name" value="Leu-rich_rpt_typical-subtyp"/>
</dbReference>
<dbReference type="Pfam" id="PF13855">
    <property type="entry name" value="LRR_8"/>
    <property type="match status" value="5"/>
</dbReference>
<evidence type="ECO:0000313" key="7">
    <source>
        <dbReference type="Proteomes" id="UP001152797"/>
    </source>
</evidence>
<accession>A0A9P1DSG3</accession>
<sequence>MADRWCETFGEQRGTRLQFETFNLYHANHWIIKPATDGYAKKGCSMVEIMAIQVQRPQWFEPVCKFLACLEQHALVRELSSSTFYWVCAYANNQHSVDEDIKINPRSTSFYRAMQMSEGVLLVLDSAGRYSPCLLVTIIALLLSTRFYPIDTTDFGCFPCRCHQKDHGAKHLASCSLIGILRLKDVSLSEQDITSVAEDAFTSCPGLKRLSLSANRLPVLPEKVFASLDRLQLLDLGRLGLKHLESDTFAGLSSLRILSLSQNHLKVLPEDLLRPMPALEQLLLGGKRDDQFERIVDGNELKILPQELLQHSPRLQVLDLSENKLISLPHNVLDKIPLLETLDLGSNKLTDLPGKIFSGLNKLQKLDLRWNTLSELPAEVFSGLINLQELDLYQNELSGLPAEVFSGLSNLRELDLVKNKLSELPAEVFSGLSSLQKLNLGYNSLTRLHAGVFSGLSNLQELDLWLNLLSEMPAEVFSGLRKLQDLNLGTNKLSKLPAEVWAHLFAGLSNLRKLNLWSNKLGELPSEVWSKSFARLSHLQELYLGGNDLSKLNELPPEVWDHLFTGLNNLQKLYLGGNDLSELTAEVWAHLFAGLTNLQQLNLRSNKLGELPSKVWSKSFAGLSHLKELYLGGNDLSKLHAEAFSTLGNLRKLVLDRCRLNELPVEVWDHLFAGLDNLQVLMLHDNKLGELPAEVWPNMFSGLGSLQELWLDENDLSELSKVAVAPGAQLERRSHTEASECPVEVITGIKVFSRSLHDEPGFIPALQEKLTAAARTPSTARLTSFESRGVRSSAKWLWFFSLTVWAVFTALVLLEVLPNLIRCLMSVSLDIPGHGYFDIKLTASSTAADIILLLRERLPDSPWHGNKLLSSGVCQLQCDDIVEATRHSTLVLTNYSEITSQDGYAKKGCSMVELMAIQVQRPHWFVSHAWIEPWLIGKLSSLFETVLLHCLSATSYLFC</sequence>
<evidence type="ECO:0000256" key="1">
    <source>
        <dbReference type="ARBA" id="ARBA00022614"/>
    </source>
</evidence>
<keyword evidence="3" id="KW-0677">Repeat</keyword>
<comment type="caution">
    <text evidence="5">The sequence shown here is derived from an EMBL/GenBank/DDBJ whole genome shotgun (WGS) entry which is preliminary data.</text>
</comment>
<dbReference type="FunFam" id="3.80.10.10:FF:001164">
    <property type="entry name" value="GH01279p"/>
    <property type="match status" value="1"/>
</dbReference>
<keyword evidence="1" id="KW-0433">Leucine-rich repeat</keyword>
<dbReference type="InterPro" id="IPR032675">
    <property type="entry name" value="LRR_dom_sf"/>
</dbReference>
<proteinExistence type="predicted"/>
<dbReference type="GO" id="GO:0031012">
    <property type="term" value="C:extracellular matrix"/>
    <property type="evidence" value="ECO:0007669"/>
    <property type="project" value="TreeGrafter"/>
</dbReference>
<dbReference type="PROSITE" id="PS51450">
    <property type="entry name" value="LRR"/>
    <property type="match status" value="10"/>
</dbReference>
<dbReference type="InterPro" id="IPR050328">
    <property type="entry name" value="Dev_Immune_Receptor"/>
</dbReference>
<dbReference type="EMBL" id="CAMXCT030006530">
    <property type="protein sequence ID" value="CAL4802723.1"/>
    <property type="molecule type" value="Genomic_DNA"/>
</dbReference>
<dbReference type="Proteomes" id="UP001152797">
    <property type="component" value="Unassembled WGS sequence"/>
</dbReference>
<dbReference type="SMART" id="SM00365">
    <property type="entry name" value="LRR_SD22"/>
    <property type="match status" value="9"/>
</dbReference>
<evidence type="ECO:0000256" key="3">
    <source>
        <dbReference type="ARBA" id="ARBA00022737"/>
    </source>
</evidence>
<dbReference type="EMBL" id="CAMXCT010006530">
    <property type="protein sequence ID" value="CAI4015411.1"/>
    <property type="molecule type" value="Genomic_DNA"/>
</dbReference>
<dbReference type="OrthoDB" id="676979at2759"/>
<dbReference type="SUPFAM" id="SSF52058">
    <property type="entry name" value="L domain-like"/>
    <property type="match status" value="2"/>
</dbReference>
<reference evidence="6 7" key="2">
    <citation type="submission" date="2024-05" db="EMBL/GenBank/DDBJ databases">
        <authorList>
            <person name="Chen Y."/>
            <person name="Shah S."/>
            <person name="Dougan E. K."/>
            <person name="Thang M."/>
            <person name="Chan C."/>
        </authorList>
    </citation>
    <scope>NUCLEOTIDE SEQUENCE [LARGE SCALE GENOMIC DNA]</scope>
</reference>
<evidence type="ECO:0000256" key="2">
    <source>
        <dbReference type="ARBA" id="ARBA00022729"/>
    </source>
</evidence>